<dbReference type="EMBL" id="BAAAZX010000090">
    <property type="protein sequence ID" value="GAA4034259.1"/>
    <property type="molecule type" value="Genomic_DNA"/>
</dbReference>
<sequence length="112" mass="13217">MFDNADMYGFDRFPSPIERAALYQRVLNEHFPPPAIARRLRDVPFDRRIAVWVRIVWSSDGEEWLAGEAWRWDRRHVFVTQLGIEVRLQLSGVWVAPEDVRRRVIPQVSESG</sequence>
<accession>A0ABP7U139</accession>
<name>A0ABP7U139_9ACTN</name>
<keyword evidence="2" id="KW-1185">Reference proteome</keyword>
<gene>
    <name evidence="1" type="ORF">GCM10022232_94540</name>
</gene>
<evidence type="ECO:0000313" key="1">
    <source>
        <dbReference type="EMBL" id="GAA4034259.1"/>
    </source>
</evidence>
<proteinExistence type="predicted"/>
<evidence type="ECO:0000313" key="2">
    <source>
        <dbReference type="Proteomes" id="UP001500456"/>
    </source>
</evidence>
<dbReference type="Proteomes" id="UP001500456">
    <property type="component" value="Unassembled WGS sequence"/>
</dbReference>
<reference evidence="2" key="1">
    <citation type="journal article" date="2019" name="Int. J. Syst. Evol. Microbiol.">
        <title>The Global Catalogue of Microorganisms (GCM) 10K type strain sequencing project: providing services to taxonomists for standard genome sequencing and annotation.</title>
        <authorList>
            <consortium name="The Broad Institute Genomics Platform"/>
            <consortium name="The Broad Institute Genome Sequencing Center for Infectious Disease"/>
            <person name="Wu L."/>
            <person name="Ma J."/>
        </authorList>
    </citation>
    <scope>NUCLEOTIDE SEQUENCE [LARGE SCALE GENOMIC DNA]</scope>
    <source>
        <strain evidence="2">JCM 16924</strain>
    </source>
</reference>
<comment type="caution">
    <text evidence="1">The sequence shown here is derived from an EMBL/GenBank/DDBJ whole genome shotgun (WGS) entry which is preliminary data.</text>
</comment>
<protein>
    <submittedName>
        <fullName evidence="1">Uncharacterized protein</fullName>
    </submittedName>
</protein>
<organism evidence="1 2">
    <name type="scientific">Streptomyces plumbiresistens</name>
    <dbReference type="NCBI Taxonomy" id="511811"/>
    <lineage>
        <taxon>Bacteria</taxon>
        <taxon>Bacillati</taxon>
        <taxon>Actinomycetota</taxon>
        <taxon>Actinomycetes</taxon>
        <taxon>Kitasatosporales</taxon>
        <taxon>Streptomycetaceae</taxon>
        <taxon>Streptomyces</taxon>
    </lineage>
</organism>